<feature type="binding site" evidence="3">
    <location>
        <position position="143"/>
    </location>
    <ligand>
        <name>a divalent metal cation</name>
        <dbReference type="ChEBI" id="CHEBI:60240"/>
    </ligand>
</feature>
<keyword evidence="3" id="KW-0479">Metal-binding</keyword>
<organism evidence="5 6">
    <name type="scientific">Paracoccus amoyensis</name>
    <dbReference type="NCBI Taxonomy" id="2760093"/>
    <lineage>
        <taxon>Bacteria</taxon>
        <taxon>Pseudomonadati</taxon>
        <taxon>Pseudomonadota</taxon>
        <taxon>Alphaproteobacteria</taxon>
        <taxon>Rhodobacterales</taxon>
        <taxon>Paracoccaceae</taxon>
        <taxon>Paracoccus</taxon>
    </lineage>
</organism>
<dbReference type="AlphaFoldDB" id="A0A926GDS2"/>
<evidence type="ECO:0000256" key="3">
    <source>
        <dbReference type="PIRSR" id="PIRSR605511-2"/>
    </source>
</evidence>
<dbReference type="InterPro" id="IPR005511">
    <property type="entry name" value="SMP-30"/>
</dbReference>
<gene>
    <name evidence="5" type="ORF">H4P12_00865</name>
</gene>
<accession>A0A926GDS2</accession>
<feature type="active site" description="Proton donor/acceptor" evidence="2">
    <location>
        <position position="193"/>
    </location>
</feature>
<comment type="cofactor">
    <cofactor evidence="3">
        <name>Zn(2+)</name>
        <dbReference type="ChEBI" id="CHEBI:29105"/>
    </cofactor>
    <text evidence="3">Binds 1 divalent metal cation per subunit.</text>
</comment>
<dbReference type="Proteomes" id="UP000608594">
    <property type="component" value="Unassembled WGS sequence"/>
</dbReference>
<evidence type="ECO:0000256" key="1">
    <source>
        <dbReference type="ARBA" id="ARBA00008853"/>
    </source>
</evidence>
<dbReference type="InterPro" id="IPR013658">
    <property type="entry name" value="SGL"/>
</dbReference>
<feature type="binding site" evidence="3">
    <location>
        <position position="193"/>
    </location>
    <ligand>
        <name>a divalent metal cation</name>
        <dbReference type="ChEBI" id="CHEBI:60240"/>
    </ligand>
</feature>
<dbReference type="PANTHER" id="PTHR10907">
    <property type="entry name" value="REGUCALCIN"/>
    <property type="match status" value="1"/>
</dbReference>
<sequence length="280" mass="31247">MTAIVFDDRVCELGEGALWHPERRQFFWFDILRRRLLSRDDTGPLEWRFDRMASAAGWIDRDRLLISTETGLAVLDLTSGALTDLVAVEADDAATRSNDGRADRQGGFWFSTMGKSAQPGAGAIYRYYRGEVRQLFDDVTIPNAICFSADGRIAHFADTHLGLVWRKRLDADGWPEGRRELYLDLSEWDEGPDGAIMDADDGFCCALWGQGAVQRFDATGKQTHRFDVGGQHSSCPAFGETGQMLVTTALENIDNPDAQQGLTYLVTHDLLTIPEPRVIL</sequence>
<dbReference type="GO" id="GO:0019853">
    <property type="term" value="P:L-ascorbic acid biosynthetic process"/>
    <property type="evidence" value="ECO:0007669"/>
    <property type="project" value="TreeGrafter"/>
</dbReference>
<comment type="caution">
    <text evidence="5">The sequence shown here is derived from an EMBL/GenBank/DDBJ whole genome shotgun (WGS) entry which is preliminary data.</text>
</comment>
<dbReference type="GO" id="GO:0005509">
    <property type="term" value="F:calcium ion binding"/>
    <property type="evidence" value="ECO:0007669"/>
    <property type="project" value="TreeGrafter"/>
</dbReference>
<keyword evidence="3" id="KW-0862">Zinc</keyword>
<protein>
    <submittedName>
        <fullName evidence="5">SMP-30/gluconolactonase/LRE family protein</fullName>
    </submittedName>
</protein>
<comment type="similarity">
    <text evidence="1">Belongs to the SMP-30/CGR1 family.</text>
</comment>
<name>A0A926GDS2_9RHOB</name>
<feature type="domain" description="SMP-30/Gluconolactonase/LRE-like region" evidence="4">
    <location>
        <begin position="13"/>
        <end position="249"/>
    </location>
</feature>
<dbReference type="PRINTS" id="PR01790">
    <property type="entry name" value="SMP30FAMILY"/>
</dbReference>
<dbReference type="Pfam" id="PF08450">
    <property type="entry name" value="SGL"/>
    <property type="match status" value="1"/>
</dbReference>
<dbReference type="Gene3D" id="2.120.10.30">
    <property type="entry name" value="TolB, C-terminal domain"/>
    <property type="match status" value="1"/>
</dbReference>
<evidence type="ECO:0000259" key="4">
    <source>
        <dbReference type="Pfam" id="PF08450"/>
    </source>
</evidence>
<dbReference type="GO" id="GO:0004341">
    <property type="term" value="F:gluconolactonase activity"/>
    <property type="evidence" value="ECO:0007669"/>
    <property type="project" value="TreeGrafter"/>
</dbReference>
<evidence type="ECO:0000313" key="6">
    <source>
        <dbReference type="Proteomes" id="UP000608594"/>
    </source>
</evidence>
<dbReference type="PANTHER" id="PTHR10907:SF47">
    <property type="entry name" value="REGUCALCIN"/>
    <property type="match status" value="1"/>
</dbReference>
<proteinExistence type="inferred from homology"/>
<dbReference type="SUPFAM" id="SSF63829">
    <property type="entry name" value="Calcium-dependent phosphotriesterase"/>
    <property type="match status" value="1"/>
</dbReference>
<evidence type="ECO:0000313" key="5">
    <source>
        <dbReference type="EMBL" id="MBC9245292.1"/>
    </source>
</evidence>
<keyword evidence="6" id="KW-1185">Reference proteome</keyword>
<dbReference type="EMBL" id="JACOQL010000001">
    <property type="protein sequence ID" value="MBC9245292.1"/>
    <property type="molecule type" value="Genomic_DNA"/>
</dbReference>
<reference evidence="5" key="1">
    <citation type="submission" date="2020-08" db="EMBL/GenBank/DDBJ databases">
        <title>Paracoccus amoyensis sp. nov., isolated from the surface seawater at coast of Xiamen, Fujian.</title>
        <authorList>
            <person name="Lyu L."/>
        </authorList>
    </citation>
    <scope>NUCLEOTIDE SEQUENCE</scope>
    <source>
        <strain evidence="5">11-3</strain>
    </source>
</reference>
<feature type="binding site" evidence="3">
    <location>
        <position position="96"/>
    </location>
    <ligand>
        <name>substrate</name>
    </ligand>
</feature>
<feature type="binding site" evidence="3">
    <location>
        <position position="15"/>
    </location>
    <ligand>
        <name>a divalent metal cation</name>
        <dbReference type="ChEBI" id="CHEBI:60240"/>
    </ligand>
</feature>
<evidence type="ECO:0000256" key="2">
    <source>
        <dbReference type="PIRSR" id="PIRSR605511-1"/>
    </source>
</evidence>
<dbReference type="InterPro" id="IPR011042">
    <property type="entry name" value="6-blade_b-propeller_TolB-like"/>
</dbReference>
<feature type="binding site" evidence="3">
    <location>
        <position position="98"/>
    </location>
    <ligand>
        <name>substrate</name>
    </ligand>
</feature>
<dbReference type="RefSeq" id="WP_187791708.1">
    <property type="nucleotide sequence ID" value="NZ_JACOQL010000001.1"/>
</dbReference>